<reference evidence="11" key="1">
    <citation type="submission" date="2012-12" db="EMBL/GenBank/DDBJ databases">
        <authorList>
            <person name="Hellsten U."/>
            <person name="Grimwood J."/>
            <person name="Chapman J.A."/>
            <person name="Shapiro H."/>
            <person name="Aerts A."/>
            <person name="Otillar R.P."/>
            <person name="Terry A.Y."/>
            <person name="Boore J.L."/>
            <person name="Simakov O."/>
            <person name="Marletaz F."/>
            <person name="Cho S.-J."/>
            <person name="Edsinger-Gonzales E."/>
            <person name="Havlak P."/>
            <person name="Kuo D.-H."/>
            <person name="Larsson T."/>
            <person name="Lv J."/>
            <person name="Arendt D."/>
            <person name="Savage R."/>
            <person name="Osoegawa K."/>
            <person name="de Jong P."/>
            <person name="Lindberg D.R."/>
            <person name="Seaver E.C."/>
            <person name="Weisblat D.A."/>
            <person name="Putnam N.H."/>
            <person name="Grigoriev I.V."/>
            <person name="Rokhsar D.S."/>
        </authorList>
    </citation>
    <scope>NUCLEOTIDE SEQUENCE</scope>
    <source>
        <strain evidence="11">I ESC-2004</strain>
    </source>
</reference>
<comment type="caution">
    <text evidence="6">Lacks conserved residue(s) required for the propagation of feature annotation.</text>
</comment>
<dbReference type="GO" id="GO:0004558">
    <property type="term" value="F:alpha-1,4-glucosidase activity"/>
    <property type="evidence" value="ECO:0007669"/>
    <property type="project" value="TreeGrafter"/>
</dbReference>
<dbReference type="CDD" id="cd00111">
    <property type="entry name" value="Trefoil"/>
    <property type="match status" value="1"/>
</dbReference>
<dbReference type="Proteomes" id="UP000014760">
    <property type="component" value="Unassembled WGS sequence"/>
</dbReference>
<dbReference type="InterPro" id="IPR011013">
    <property type="entry name" value="Gal_mutarotase_sf_dom"/>
</dbReference>
<proteinExistence type="inferred from homology"/>
<evidence type="ECO:0000313" key="9">
    <source>
        <dbReference type="EMBL" id="ELU05446.1"/>
    </source>
</evidence>
<evidence type="ECO:0000313" key="10">
    <source>
        <dbReference type="EnsemblMetazoa" id="CapteP63978"/>
    </source>
</evidence>
<dbReference type="SUPFAM" id="SSF74650">
    <property type="entry name" value="Galactose mutarotase-like"/>
    <property type="match status" value="1"/>
</dbReference>
<name>R7UPU1_CAPTE</name>
<sequence length="420" mass="47922">DCPVDYPINERVDCQPESHSAHPDPEACVARGCYWCSTGTSAPSCFVPAEHGYRMVGQPEETGKGYRVIIRRINYPSWFGSDLNVVQVDIEFQADERLRIKLSDPNAPRWEVPLPIDSPDEAARNPLYAIQFKNDPVFSVSVIRRSTGAVIFDTSLGGLVFSDQFIQISTYLNSPNLYGFGEHEHHSFRHDMNFFHWPMWAHDERGVNLYGHHPVYMNVEETLDAHMVLILNSNAAEVVTMPAPGLTYRTTGGLLDIYFFLGPQPELAVQQYVSTVGLPMMVPYWSLGYQLSSFGYTTINESKSAVDRMREYDIPHDVHYGDINYMMEYRGFTIDPVNYAGLDDYVEHLKEEGTRFFIIVHPVIWNAGEPGEYLPYERGTEMDIWIKDSQGSYQNASGWPGSVFFADFTNPKTEEWWGDE</sequence>
<evidence type="ECO:0000313" key="11">
    <source>
        <dbReference type="Proteomes" id="UP000014760"/>
    </source>
</evidence>
<dbReference type="Gene3D" id="3.20.20.80">
    <property type="entry name" value="Glycosidases"/>
    <property type="match status" value="1"/>
</dbReference>
<feature type="disulfide bond" evidence="6">
    <location>
        <begin position="28"/>
        <end position="45"/>
    </location>
</feature>
<dbReference type="Gene3D" id="2.60.40.1760">
    <property type="entry name" value="glycosyl hydrolase (family 31)"/>
    <property type="match status" value="1"/>
</dbReference>
<keyword evidence="3" id="KW-0472">Membrane</keyword>
<evidence type="ECO:0000256" key="5">
    <source>
        <dbReference type="ARBA" id="ARBA00023180"/>
    </source>
</evidence>
<dbReference type="InterPro" id="IPR000519">
    <property type="entry name" value="P_trefoil_dom"/>
</dbReference>
<reference evidence="9 11" key="2">
    <citation type="journal article" date="2013" name="Nature">
        <title>Insights into bilaterian evolution from three spiralian genomes.</title>
        <authorList>
            <person name="Simakov O."/>
            <person name="Marletaz F."/>
            <person name="Cho S.J."/>
            <person name="Edsinger-Gonzales E."/>
            <person name="Havlak P."/>
            <person name="Hellsten U."/>
            <person name="Kuo D.H."/>
            <person name="Larsson T."/>
            <person name="Lv J."/>
            <person name="Arendt D."/>
            <person name="Savage R."/>
            <person name="Osoegawa K."/>
            <person name="de Jong P."/>
            <person name="Grimwood J."/>
            <person name="Chapman J.A."/>
            <person name="Shapiro H."/>
            <person name="Aerts A."/>
            <person name="Otillar R.P."/>
            <person name="Terry A.Y."/>
            <person name="Boore J.L."/>
            <person name="Grigoriev I.V."/>
            <person name="Lindberg D.R."/>
            <person name="Seaver E.C."/>
            <person name="Weisblat D.A."/>
            <person name="Putnam N.H."/>
            <person name="Rokhsar D.S."/>
        </authorList>
    </citation>
    <scope>NUCLEOTIDE SEQUENCE</scope>
    <source>
        <strain evidence="9 11">I ESC-2004</strain>
    </source>
</reference>
<dbReference type="HOGENOM" id="CLU_000631_2_0_1"/>
<evidence type="ECO:0000256" key="4">
    <source>
        <dbReference type="ARBA" id="ARBA00023157"/>
    </source>
</evidence>
<dbReference type="CDD" id="cd14752">
    <property type="entry name" value="GH31_N"/>
    <property type="match status" value="1"/>
</dbReference>
<evidence type="ECO:0000256" key="2">
    <source>
        <dbReference type="ARBA" id="ARBA00007806"/>
    </source>
</evidence>
<reference evidence="10" key="3">
    <citation type="submission" date="2015-06" db="UniProtKB">
        <authorList>
            <consortium name="EnsemblMetazoa"/>
        </authorList>
    </citation>
    <scope>IDENTIFICATION</scope>
</reference>
<dbReference type="AlphaFoldDB" id="R7UPU1"/>
<dbReference type="InterPro" id="IPR044913">
    <property type="entry name" value="P_trefoil_dom_sf"/>
</dbReference>
<evidence type="ECO:0000256" key="7">
    <source>
        <dbReference type="RuleBase" id="RU361185"/>
    </source>
</evidence>
<feature type="domain" description="P-type" evidence="8">
    <location>
        <begin position="1"/>
        <end position="49"/>
    </location>
</feature>
<keyword evidence="11" id="KW-1185">Reference proteome</keyword>
<dbReference type="OrthoDB" id="1334205at2759"/>
<dbReference type="EMBL" id="AMQN01023439">
    <property type="status" value="NOT_ANNOTATED_CDS"/>
    <property type="molecule type" value="Genomic_DNA"/>
</dbReference>
<keyword evidence="5" id="KW-0325">Glycoprotein</keyword>
<dbReference type="OMA" id="RINCHPQ"/>
<dbReference type="PANTHER" id="PTHR22762:SF133">
    <property type="entry name" value="P-TYPE DOMAIN-CONTAINING PROTEIN"/>
    <property type="match status" value="1"/>
</dbReference>
<evidence type="ECO:0000256" key="6">
    <source>
        <dbReference type="PROSITE-ProRule" id="PRU00779"/>
    </source>
</evidence>
<keyword evidence="7" id="KW-0326">Glycosidase</keyword>
<gene>
    <name evidence="9" type="ORF">CAPTEDRAFT_63978</name>
</gene>
<comment type="similarity">
    <text evidence="2 7">Belongs to the glycosyl hydrolase 31 family.</text>
</comment>
<dbReference type="GO" id="GO:0030246">
    <property type="term" value="F:carbohydrate binding"/>
    <property type="evidence" value="ECO:0007669"/>
    <property type="project" value="InterPro"/>
</dbReference>
<accession>R7UPU1</accession>
<dbReference type="InterPro" id="IPR017853">
    <property type="entry name" value="GH"/>
</dbReference>
<evidence type="ECO:0000259" key="8">
    <source>
        <dbReference type="PROSITE" id="PS51448"/>
    </source>
</evidence>
<dbReference type="PROSITE" id="PS51448">
    <property type="entry name" value="P_TREFOIL_2"/>
    <property type="match status" value="1"/>
</dbReference>
<dbReference type="STRING" id="283909.R7UPU1"/>
<organism evidence="9">
    <name type="scientific">Capitella teleta</name>
    <name type="common">Polychaete worm</name>
    <dbReference type="NCBI Taxonomy" id="283909"/>
    <lineage>
        <taxon>Eukaryota</taxon>
        <taxon>Metazoa</taxon>
        <taxon>Spiralia</taxon>
        <taxon>Lophotrochozoa</taxon>
        <taxon>Annelida</taxon>
        <taxon>Polychaeta</taxon>
        <taxon>Sedentaria</taxon>
        <taxon>Scolecida</taxon>
        <taxon>Capitellidae</taxon>
        <taxon>Capitella</taxon>
    </lineage>
</organism>
<evidence type="ECO:0000256" key="1">
    <source>
        <dbReference type="ARBA" id="ARBA00004370"/>
    </source>
</evidence>
<dbReference type="GO" id="GO:0016020">
    <property type="term" value="C:membrane"/>
    <property type="evidence" value="ECO:0007669"/>
    <property type="project" value="UniProtKB-SubCell"/>
</dbReference>
<evidence type="ECO:0000256" key="3">
    <source>
        <dbReference type="ARBA" id="ARBA00023136"/>
    </source>
</evidence>
<dbReference type="InterPro" id="IPR000322">
    <property type="entry name" value="Glyco_hydro_31_TIM"/>
</dbReference>
<dbReference type="GO" id="GO:0005975">
    <property type="term" value="P:carbohydrate metabolic process"/>
    <property type="evidence" value="ECO:0007669"/>
    <property type="project" value="InterPro"/>
</dbReference>
<dbReference type="Pfam" id="PF01055">
    <property type="entry name" value="Glyco_hydro_31_2nd"/>
    <property type="match status" value="1"/>
</dbReference>
<dbReference type="EnsemblMetazoa" id="CapteT63978">
    <property type="protein sequence ID" value="CapteP63978"/>
    <property type="gene ID" value="CapteG63978"/>
</dbReference>
<keyword evidence="7" id="KW-0378">Hydrolase</keyword>
<feature type="non-terminal residue" evidence="9">
    <location>
        <position position="1"/>
    </location>
</feature>
<dbReference type="SUPFAM" id="SSF51445">
    <property type="entry name" value="(Trans)glycosidases"/>
    <property type="match status" value="1"/>
</dbReference>
<dbReference type="EMBL" id="KB301503">
    <property type="protein sequence ID" value="ELU05446.1"/>
    <property type="molecule type" value="Genomic_DNA"/>
</dbReference>
<feature type="non-terminal residue" evidence="9">
    <location>
        <position position="420"/>
    </location>
</feature>
<dbReference type="Gene3D" id="4.10.110.10">
    <property type="entry name" value="Spasmolytic Protein, domain 1"/>
    <property type="match status" value="1"/>
</dbReference>
<keyword evidence="4 6" id="KW-1015">Disulfide bond</keyword>
<dbReference type="PANTHER" id="PTHR22762">
    <property type="entry name" value="ALPHA-GLUCOSIDASE"/>
    <property type="match status" value="1"/>
</dbReference>
<dbReference type="Pfam" id="PF00088">
    <property type="entry name" value="Trefoil"/>
    <property type="match status" value="1"/>
</dbReference>
<protein>
    <recommendedName>
        <fullName evidence="8">P-type domain-containing protein</fullName>
    </recommendedName>
</protein>
<comment type="subcellular location">
    <subcellularLocation>
        <location evidence="1">Membrane</location>
    </subcellularLocation>
</comment>